<name>A0AAV9LEE6_9SOLN</name>
<comment type="caution">
    <text evidence="1">The sequence shown here is derived from an EMBL/GenBank/DDBJ whole genome shotgun (WGS) entry which is preliminary data.</text>
</comment>
<keyword evidence="2" id="KW-1185">Reference proteome</keyword>
<dbReference type="Proteomes" id="UP001311915">
    <property type="component" value="Unassembled WGS sequence"/>
</dbReference>
<dbReference type="Gene3D" id="2.40.70.10">
    <property type="entry name" value="Acid Proteases"/>
    <property type="match status" value="1"/>
</dbReference>
<dbReference type="CDD" id="cd00303">
    <property type="entry name" value="retropepsin_like"/>
    <property type="match status" value="1"/>
</dbReference>
<dbReference type="PANTHER" id="PTHR33067">
    <property type="entry name" value="RNA-DIRECTED DNA POLYMERASE-RELATED"/>
    <property type="match status" value="1"/>
</dbReference>
<dbReference type="InterPro" id="IPR021109">
    <property type="entry name" value="Peptidase_aspartic_dom_sf"/>
</dbReference>
<dbReference type="AlphaFoldDB" id="A0AAV9LEE6"/>
<gene>
    <name evidence="1" type="ORF">R3W88_026770</name>
</gene>
<organism evidence="1 2">
    <name type="scientific">Solanum pinnatisectum</name>
    <name type="common">tansyleaf nightshade</name>
    <dbReference type="NCBI Taxonomy" id="50273"/>
    <lineage>
        <taxon>Eukaryota</taxon>
        <taxon>Viridiplantae</taxon>
        <taxon>Streptophyta</taxon>
        <taxon>Embryophyta</taxon>
        <taxon>Tracheophyta</taxon>
        <taxon>Spermatophyta</taxon>
        <taxon>Magnoliopsida</taxon>
        <taxon>eudicotyledons</taxon>
        <taxon>Gunneridae</taxon>
        <taxon>Pentapetalae</taxon>
        <taxon>asterids</taxon>
        <taxon>lamiids</taxon>
        <taxon>Solanales</taxon>
        <taxon>Solanaceae</taxon>
        <taxon>Solanoideae</taxon>
        <taxon>Solaneae</taxon>
        <taxon>Solanum</taxon>
    </lineage>
</organism>
<reference evidence="1 2" key="1">
    <citation type="submission" date="2023-10" db="EMBL/GenBank/DDBJ databases">
        <title>Genome-Wide Identification Analysis in wild type Solanum Pinnatisectum Reveals Some Genes Defensing Phytophthora Infestans.</title>
        <authorList>
            <person name="Sun C."/>
        </authorList>
    </citation>
    <scope>NUCLEOTIDE SEQUENCE [LARGE SCALE GENOMIC DNA]</scope>
    <source>
        <strain evidence="1">LQN</strain>
        <tissue evidence="1">Leaf</tissue>
    </source>
</reference>
<dbReference type="EMBL" id="JAWPEI010000006">
    <property type="protein sequence ID" value="KAK4723991.1"/>
    <property type="molecule type" value="Genomic_DNA"/>
</dbReference>
<evidence type="ECO:0000313" key="2">
    <source>
        <dbReference type="Proteomes" id="UP001311915"/>
    </source>
</evidence>
<accession>A0AAV9LEE6</accession>
<evidence type="ECO:0000313" key="1">
    <source>
        <dbReference type="EMBL" id="KAK4723991.1"/>
    </source>
</evidence>
<proteinExistence type="predicted"/>
<sequence>MMEDGDRGLAVVTRSGKVAIGNAMGNEDAQKHEEYIGMEEQKLLIHQNLAKEPQKEVEQHVQIQKVMQPLPKIPPLFPQRLKKKNEDEKFKKFLSVFKKVSMNLPLVEALFEMSGYAKFMKELVTKKRSLDFETIEVSHRCREIMTNELIKKREDPRACTIPCTIGMLQFAKALCDLGESFKLIPYAIYKQLGLGEPKATTMRLLMADRSIKHPVGIHYDFLVKVDRFIFLANFVILHCEIDAKIPIILGRPFLATGRALVDVESEELKFQMNKDEVTFNFCKSMKH</sequence>
<protein>
    <submittedName>
        <fullName evidence="1">Uncharacterized protein</fullName>
    </submittedName>
</protein>
<dbReference type="PANTHER" id="PTHR33067:SF9">
    <property type="entry name" value="RNA-DIRECTED DNA POLYMERASE"/>
    <property type="match status" value="1"/>
</dbReference>